<keyword evidence="11" id="KW-0804">Transcription</keyword>
<evidence type="ECO:0000256" key="4">
    <source>
        <dbReference type="ARBA" id="ARBA00022485"/>
    </source>
</evidence>
<evidence type="ECO:0000256" key="3">
    <source>
        <dbReference type="ARBA" id="ARBA00006597"/>
    </source>
</evidence>
<dbReference type="InterPro" id="IPR003482">
    <property type="entry name" value="Whib"/>
</dbReference>
<organism evidence="14 15">
    <name type="scientific">Streptomyces bangladeshensis</name>
    <dbReference type="NCBI Taxonomy" id="295352"/>
    <lineage>
        <taxon>Bacteria</taxon>
        <taxon>Bacillati</taxon>
        <taxon>Actinomycetota</taxon>
        <taxon>Actinomycetes</taxon>
        <taxon>Kitasatosporales</taxon>
        <taxon>Streptomycetaceae</taxon>
        <taxon>Streptomyces</taxon>
    </lineage>
</organism>
<sequence length="231" mass="25414">MPDHSHIATTTTWHQHAACRADNISPDAMFPDNNKTEIERAKAICRGCSVWKECLLDALATGDTEWGIRGGLRPEERRKIANTGVLPKPAAPAPARTPKPAKRATAHEEPPKTLAEAFARRTVRTDDGHVIWYGAKQIRFQGVQYTALRVAFAVGHGREPEGPLRRTCGRNCYRADHLTDARIRAEQADCGTTAGYLRHRRNGEATCGPCRKANTAANYRPKAATDRKAAA</sequence>
<evidence type="ECO:0000313" key="14">
    <source>
        <dbReference type="EMBL" id="GAA2199820.1"/>
    </source>
</evidence>
<evidence type="ECO:0000313" key="15">
    <source>
        <dbReference type="Proteomes" id="UP001501391"/>
    </source>
</evidence>
<evidence type="ECO:0000256" key="9">
    <source>
        <dbReference type="ARBA" id="ARBA00023125"/>
    </source>
</evidence>
<evidence type="ECO:0000256" key="12">
    <source>
        <dbReference type="SAM" id="MobiDB-lite"/>
    </source>
</evidence>
<comment type="cofactor">
    <cofactor evidence="1">
        <name>[4Fe-4S] cluster</name>
        <dbReference type="ChEBI" id="CHEBI:49883"/>
    </cofactor>
</comment>
<evidence type="ECO:0000256" key="2">
    <source>
        <dbReference type="ARBA" id="ARBA00004496"/>
    </source>
</evidence>
<dbReference type="InterPro" id="IPR034768">
    <property type="entry name" value="4FE4S_WBL"/>
</dbReference>
<keyword evidence="9" id="KW-0238">DNA-binding</keyword>
<reference evidence="14 15" key="1">
    <citation type="journal article" date="2019" name="Int. J. Syst. Evol. Microbiol.">
        <title>The Global Catalogue of Microorganisms (GCM) 10K type strain sequencing project: providing services to taxonomists for standard genome sequencing and annotation.</title>
        <authorList>
            <consortium name="The Broad Institute Genomics Platform"/>
            <consortium name="The Broad Institute Genome Sequencing Center for Infectious Disease"/>
            <person name="Wu L."/>
            <person name="Ma J."/>
        </authorList>
    </citation>
    <scope>NUCLEOTIDE SEQUENCE [LARGE SCALE GENOMIC DNA]</scope>
    <source>
        <strain evidence="14 15">JCM 14924</strain>
    </source>
</reference>
<dbReference type="EMBL" id="BAAAOQ010000016">
    <property type="protein sequence ID" value="GAA2199820.1"/>
    <property type="molecule type" value="Genomic_DNA"/>
</dbReference>
<feature type="region of interest" description="Disordered" evidence="12">
    <location>
        <begin position="82"/>
        <end position="110"/>
    </location>
</feature>
<accession>A0ABN3BSC4</accession>
<keyword evidence="7" id="KW-0411">Iron-sulfur</keyword>
<dbReference type="Pfam" id="PF02467">
    <property type="entry name" value="Whib"/>
    <property type="match status" value="1"/>
</dbReference>
<keyword evidence="5" id="KW-0479">Metal-binding</keyword>
<evidence type="ECO:0000256" key="8">
    <source>
        <dbReference type="ARBA" id="ARBA00023015"/>
    </source>
</evidence>
<evidence type="ECO:0000256" key="10">
    <source>
        <dbReference type="ARBA" id="ARBA00023157"/>
    </source>
</evidence>
<comment type="caution">
    <text evidence="14">The sequence shown here is derived from an EMBL/GenBank/DDBJ whole genome shotgun (WGS) entry which is preliminary data.</text>
</comment>
<protein>
    <recommendedName>
        <fullName evidence="13">4Fe-4S Wbl-type domain-containing protein</fullName>
    </recommendedName>
</protein>
<comment type="subcellular location">
    <subcellularLocation>
        <location evidence="2">Cytoplasm</location>
    </subcellularLocation>
</comment>
<feature type="domain" description="4Fe-4S Wbl-type" evidence="13">
    <location>
        <begin position="18"/>
        <end position="79"/>
    </location>
</feature>
<name>A0ABN3BSC4_9ACTN</name>
<keyword evidence="10" id="KW-1015">Disulfide bond</keyword>
<evidence type="ECO:0000259" key="13">
    <source>
        <dbReference type="PROSITE" id="PS51674"/>
    </source>
</evidence>
<comment type="similarity">
    <text evidence="3">Belongs to the WhiB family.</text>
</comment>
<dbReference type="PANTHER" id="PTHR38839">
    <property type="entry name" value="TRANSCRIPTIONAL REGULATOR WHID-RELATED"/>
    <property type="match status" value="1"/>
</dbReference>
<gene>
    <name evidence="14" type="ORF">GCM10009787_48310</name>
</gene>
<dbReference type="RefSeq" id="WP_086699085.1">
    <property type="nucleotide sequence ID" value="NZ_BAAAOQ010000016.1"/>
</dbReference>
<keyword evidence="6" id="KW-0408">Iron</keyword>
<keyword evidence="15" id="KW-1185">Reference proteome</keyword>
<keyword evidence="4" id="KW-0004">4Fe-4S</keyword>
<evidence type="ECO:0000256" key="1">
    <source>
        <dbReference type="ARBA" id="ARBA00001966"/>
    </source>
</evidence>
<evidence type="ECO:0000256" key="6">
    <source>
        <dbReference type="ARBA" id="ARBA00023004"/>
    </source>
</evidence>
<evidence type="ECO:0000256" key="11">
    <source>
        <dbReference type="ARBA" id="ARBA00023163"/>
    </source>
</evidence>
<evidence type="ECO:0000256" key="7">
    <source>
        <dbReference type="ARBA" id="ARBA00023014"/>
    </source>
</evidence>
<dbReference type="Proteomes" id="UP001501391">
    <property type="component" value="Unassembled WGS sequence"/>
</dbReference>
<dbReference type="PROSITE" id="PS51674">
    <property type="entry name" value="4FE4S_WBL"/>
    <property type="match status" value="1"/>
</dbReference>
<evidence type="ECO:0000256" key="5">
    <source>
        <dbReference type="ARBA" id="ARBA00022723"/>
    </source>
</evidence>
<keyword evidence="8" id="KW-0805">Transcription regulation</keyword>
<proteinExistence type="inferred from homology"/>